<feature type="non-terminal residue" evidence="2">
    <location>
        <position position="145"/>
    </location>
</feature>
<comment type="caution">
    <text evidence="2">The sequence shown here is derived from an EMBL/GenBank/DDBJ whole genome shotgun (WGS) entry which is preliminary data.</text>
</comment>
<sequence>MLSALWIPRNVSSHYWVAAFGNGTPISPSAETAIRDGYSNLCLRLLATSAHRASAASYFSDQGGKSRSGRDAVVTELDEQGREVGTTGPDPSRPKGSIWYKQTVEGAMNRDSSTTPPASDGPDEDMDRRSPGGPTAEDLDPLRPT</sequence>
<gene>
    <name evidence="2" type="ORF">VaNZ11_000969</name>
</gene>
<evidence type="ECO:0000313" key="3">
    <source>
        <dbReference type="Proteomes" id="UP001165090"/>
    </source>
</evidence>
<evidence type="ECO:0000256" key="1">
    <source>
        <dbReference type="SAM" id="MobiDB-lite"/>
    </source>
</evidence>
<feature type="region of interest" description="Disordered" evidence="1">
    <location>
        <begin position="56"/>
        <end position="145"/>
    </location>
</feature>
<protein>
    <submittedName>
        <fullName evidence="2">Uncharacterized protein</fullName>
    </submittedName>
</protein>
<evidence type="ECO:0000313" key="2">
    <source>
        <dbReference type="EMBL" id="GLI59143.1"/>
    </source>
</evidence>
<organism evidence="2 3">
    <name type="scientific">Volvox africanus</name>
    <dbReference type="NCBI Taxonomy" id="51714"/>
    <lineage>
        <taxon>Eukaryota</taxon>
        <taxon>Viridiplantae</taxon>
        <taxon>Chlorophyta</taxon>
        <taxon>core chlorophytes</taxon>
        <taxon>Chlorophyceae</taxon>
        <taxon>CS clade</taxon>
        <taxon>Chlamydomonadales</taxon>
        <taxon>Volvocaceae</taxon>
        <taxon>Volvox</taxon>
    </lineage>
</organism>
<name>A0ABQ5RPL3_9CHLO</name>
<accession>A0ABQ5RPL3</accession>
<reference evidence="2 3" key="1">
    <citation type="journal article" date="2023" name="IScience">
        <title>Expanded male sex-determining region conserved during the evolution of homothallism in the green alga Volvox.</title>
        <authorList>
            <person name="Yamamoto K."/>
            <person name="Matsuzaki R."/>
            <person name="Mahakham W."/>
            <person name="Heman W."/>
            <person name="Sekimoto H."/>
            <person name="Kawachi M."/>
            <person name="Minakuchi Y."/>
            <person name="Toyoda A."/>
            <person name="Nozaki H."/>
        </authorList>
    </citation>
    <scope>NUCLEOTIDE SEQUENCE [LARGE SCALE GENOMIC DNA]</scope>
    <source>
        <strain evidence="2 3">NIES-4468</strain>
    </source>
</reference>
<proteinExistence type="predicted"/>
<dbReference type="Proteomes" id="UP001165090">
    <property type="component" value="Unassembled WGS sequence"/>
</dbReference>
<dbReference type="EMBL" id="BSDZ01000003">
    <property type="protein sequence ID" value="GLI59143.1"/>
    <property type="molecule type" value="Genomic_DNA"/>
</dbReference>
<keyword evidence="3" id="KW-1185">Reference proteome</keyword>